<dbReference type="HOGENOM" id="CLU_1233882_0_0_10"/>
<evidence type="ECO:0008006" key="3">
    <source>
        <dbReference type="Google" id="ProtNLM"/>
    </source>
</evidence>
<sequence length="225" mass="26047">MKKSIGIAAVLLLLLVSCKTDKKEILPTPPQPELTLLEKIAQANGYEEWKNVNELKFTFNVDKDSTHFERTWTWKPKINEVSSITADTTITYLRKNLDSTLTKTDASFINDKYWLLAPFQLVWDAKSFEFTHTVESEAPISKKPMQKLTIVYKNEGGYTPGDAYDFYFGANFILQEWVFRKENQEEPSMTTTWEDYETINGIKFAKSHKMEGQNFNLNFTGIQIN</sequence>
<keyword evidence="2" id="KW-1185">Reference proteome</keyword>
<gene>
    <name evidence="1" type="ordered locus">Celal_2296</name>
</gene>
<dbReference type="RefSeq" id="WP_013551062.1">
    <property type="nucleotide sequence ID" value="NC_014934.1"/>
</dbReference>
<dbReference type="Proteomes" id="UP000008634">
    <property type="component" value="Chromosome"/>
</dbReference>
<dbReference type="PROSITE" id="PS51257">
    <property type="entry name" value="PROKAR_LIPOPROTEIN"/>
    <property type="match status" value="1"/>
</dbReference>
<proteinExistence type="predicted"/>
<dbReference type="STRING" id="688270.Celal_2296"/>
<dbReference type="eggNOG" id="ENOG502ZBPA">
    <property type="taxonomic scope" value="Bacteria"/>
</dbReference>
<evidence type="ECO:0000313" key="2">
    <source>
        <dbReference type="Proteomes" id="UP000008634"/>
    </source>
</evidence>
<protein>
    <recommendedName>
        <fullName evidence="3">Lipoprotein</fullName>
    </recommendedName>
</protein>
<evidence type="ECO:0000313" key="1">
    <source>
        <dbReference type="EMBL" id="ADV49588.1"/>
    </source>
</evidence>
<name>E6X6Q0_CELAD</name>
<dbReference type="OrthoDB" id="892266at2"/>
<reference evidence="1 2" key="1">
    <citation type="journal article" date="2010" name="Stand. Genomic Sci.">
        <title>Complete genome sequence of Cellulophaga algicola type strain (IC166).</title>
        <authorList>
            <person name="Abt B."/>
            <person name="Lu M."/>
            <person name="Misra M."/>
            <person name="Han C."/>
            <person name="Nolan M."/>
            <person name="Lucas S."/>
            <person name="Hammon N."/>
            <person name="Deshpande S."/>
            <person name="Cheng J.F."/>
            <person name="Tapia R."/>
            <person name="Goodwin L."/>
            <person name="Pitluck S."/>
            <person name="Liolios K."/>
            <person name="Pagani I."/>
            <person name="Ivanova N."/>
            <person name="Mavromatis K."/>
            <person name="Ovchinikova G."/>
            <person name="Pati A."/>
            <person name="Chen A."/>
            <person name="Palaniappan K."/>
            <person name="Land M."/>
            <person name="Hauser L."/>
            <person name="Chang Y.J."/>
            <person name="Jeffries C.D."/>
            <person name="Detter J.C."/>
            <person name="Brambilla E."/>
            <person name="Rohde M."/>
            <person name="Tindall B.J."/>
            <person name="Goker M."/>
            <person name="Woyke T."/>
            <person name="Bristow J."/>
            <person name="Eisen J.A."/>
            <person name="Markowitz V."/>
            <person name="Hugenholtz P."/>
            <person name="Kyrpides N.C."/>
            <person name="Klenk H.P."/>
            <person name="Lapidus A."/>
        </authorList>
    </citation>
    <scope>NUCLEOTIDE SEQUENCE [LARGE SCALE GENOMIC DNA]</scope>
    <source>
        <strain evidence="2">DSM 14237 / IC166 / ACAM 630</strain>
    </source>
</reference>
<dbReference type="KEGG" id="cao:Celal_2296"/>
<dbReference type="AlphaFoldDB" id="E6X6Q0"/>
<organism evidence="1 2">
    <name type="scientific">Cellulophaga algicola (strain DSM 14237 / IC166 / ACAM 630)</name>
    <dbReference type="NCBI Taxonomy" id="688270"/>
    <lineage>
        <taxon>Bacteria</taxon>
        <taxon>Pseudomonadati</taxon>
        <taxon>Bacteroidota</taxon>
        <taxon>Flavobacteriia</taxon>
        <taxon>Flavobacteriales</taxon>
        <taxon>Flavobacteriaceae</taxon>
        <taxon>Cellulophaga</taxon>
    </lineage>
</organism>
<accession>E6X6Q0</accession>
<dbReference type="EMBL" id="CP002453">
    <property type="protein sequence ID" value="ADV49588.1"/>
    <property type="molecule type" value="Genomic_DNA"/>
</dbReference>